<keyword evidence="5 16" id="KW-0121">Carboxypeptidase</keyword>
<evidence type="ECO:0000256" key="8">
    <source>
        <dbReference type="ARBA" id="ARBA00022801"/>
    </source>
</evidence>
<dbReference type="InterPro" id="IPR012907">
    <property type="entry name" value="Peptidase_S11_C"/>
</dbReference>
<evidence type="ECO:0000256" key="1">
    <source>
        <dbReference type="ARBA" id="ARBA00003217"/>
    </source>
</evidence>
<evidence type="ECO:0000256" key="13">
    <source>
        <dbReference type="PIRSR" id="PIRSR618044-2"/>
    </source>
</evidence>
<evidence type="ECO:0000313" key="16">
    <source>
        <dbReference type="EMBL" id="RRD31687.1"/>
    </source>
</evidence>
<dbReference type="InterPro" id="IPR015956">
    <property type="entry name" value="Peniciliin-bd_prot_C_sf"/>
</dbReference>
<dbReference type="STRING" id="1123309.GCA_000377005_00162"/>
<evidence type="ECO:0000259" key="15">
    <source>
        <dbReference type="SMART" id="SM00936"/>
    </source>
</evidence>
<dbReference type="PANTHER" id="PTHR21581">
    <property type="entry name" value="D-ALANYL-D-ALANINE CARBOXYPEPTIDASE"/>
    <property type="match status" value="1"/>
</dbReference>
<evidence type="ECO:0000256" key="11">
    <source>
        <dbReference type="ARBA" id="ARBA00023316"/>
    </source>
</evidence>
<comment type="pathway">
    <text evidence="2">Cell wall biogenesis; peptidoglycan biosynthesis.</text>
</comment>
<protein>
    <recommendedName>
        <fullName evidence="4">serine-type D-Ala-D-Ala carboxypeptidase</fullName>
        <ecNumber evidence="4">3.4.16.4</ecNumber>
    </recommendedName>
</protein>
<proteinExistence type="inferred from homology"/>
<sequence>MKQLFRIGLIVLIGFFSFTRPVYAEDFSVSAKHAIAIDVASGKILYEQDAQTQVPIGSITTLLTAYLVYEAVAEGKLSMDSAVSIGDYPYSLIGTVVSNVNLQTRSYTVRELLEATLITSANSAAIALAEEVAGSEAAFVDKMNAKLREWGINGAKLVNATGLSNSYLGDYRYPGSNENDENQLSAMDVAIVARRLLLDFPQVLDITSQYHFNFYGTTYSSTNQMLKEGTYGRPGVDGLKTGASETAGVSFVATIQQRNTRLLTVVLNANEGEEFPDNRFLATNELIDHVNNHFTVTTLVAKGETFQSSHAAVFNGQKEKVKAIAADNLYAYIRKGATAAVSARYSEKVSLLEAPTQQGQIIGNLYLVDKDLIGKGYLDSQPSVDMVVAENIPEASWPLSWWNHFVRYVNENL</sequence>
<evidence type="ECO:0000256" key="10">
    <source>
        <dbReference type="ARBA" id="ARBA00022984"/>
    </source>
</evidence>
<dbReference type="GO" id="GO:0009252">
    <property type="term" value="P:peptidoglycan biosynthetic process"/>
    <property type="evidence" value="ECO:0007669"/>
    <property type="project" value="UniProtKB-UniPathway"/>
</dbReference>
<reference evidence="16 17" key="1">
    <citation type="submission" date="2018-11" db="EMBL/GenBank/DDBJ databases">
        <title>Genomes From Bacteria Associated with the Canine Oral Cavity: a Test Case for Automated Genome-Based Taxonomic Assignment.</title>
        <authorList>
            <person name="Coil D.A."/>
            <person name="Jospin G."/>
            <person name="Darling A.E."/>
            <person name="Wallis C."/>
            <person name="Davis I.J."/>
            <person name="Harris S."/>
            <person name="Eisen J.A."/>
            <person name="Holcombe L.J."/>
            <person name="O'Flynn C."/>
        </authorList>
    </citation>
    <scope>NUCLEOTIDE SEQUENCE [LARGE SCALE GENOMIC DNA]</scope>
    <source>
        <strain evidence="16 17">OH4621_COT-116</strain>
    </source>
</reference>
<dbReference type="EMBL" id="RQZA01000003">
    <property type="protein sequence ID" value="RRD31687.1"/>
    <property type="molecule type" value="Genomic_DNA"/>
</dbReference>
<feature type="binding site" evidence="13">
    <location>
        <position position="240"/>
    </location>
    <ligand>
        <name>substrate</name>
    </ligand>
</feature>
<dbReference type="Proteomes" id="UP000281771">
    <property type="component" value="Unassembled WGS sequence"/>
</dbReference>
<evidence type="ECO:0000256" key="7">
    <source>
        <dbReference type="ARBA" id="ARBA00022729"/>
    </source>
</evidence>
<feature type="domain" description="Peptidase S11 D-Ala-D-Ala carboxypeptidase A C-terminal" evidence="15">
    <location>
        <begin position="294"/>
        <end position="394"/>
    </location>
</feature>
<keyword evidence="7" id="KW-0732">Signal</keyword>
<dbReference type="PRINTS" id="PR00725">
    <property type="entry name" value="DADACBPTASE1"/>
</dbReference>
<dbReference type="SMART" id="SM00936">
    <property type="entry name" value="PBP5_C"/>
    <property type="match status" value="1"/>
</dbReference>
<comment type="catalytic activity">
    <reaction evidence="12">
        <text>Preferential cleavage: (Ac)2-L-Lys-D-Ala-|-D-Ala. Also transpeptidation of peptidyl-alanyl moieties that are N-acyl substituents of D-alanine.</text>
        <dbReference type="EC" id="3.4.16.4"/>
    </reaction>
</comment>
<keyword evidence="11" id="KW-0961">Cell wall biogenesis/degradation</keyword>
<keyword evidence="6" id="KW-0645">Protease</keyword>
<dbReference type="NCBIfam" id="NF038273">
    <property type="entry name" value="strep_PBP3"/>
    <property type="match status" value="1"/>
</dbReference>
<dbReference type="InterPro" id="IPR012338">
    <property type="entry name" value="Beta-lactam/transpept-like"/>
</dbReference>
<dbReference type="InterPro" id="IPR018044">
    <property type="entry name" value="Peptidase_S11"/>
</dbReference>
<evidence type="ECO:0000256" key="4">
    <source>
        <dbReference type="ARBA" id="ARBA00012448"/>
    </source>
</evidence>
<dbReference type="AlphaFoldDB" id="A0A3P1VDC6"/>
<evidence type="ECO:0000256" key="9">
    <source>
        <dbReference type="ARBA" id="ARBA00022960"/>
    </source>
</evidence>
<keyword evidence="9" id="KW-0133">Cell shape</keyword>
<keyword evidence="8" id="KW-0378">Hydrolase</keyword>
<dbReference type="PANTHER" id="PTHR21581:SF11">
    <property type="entry name" value="D-ALANYL-D-ALANINE CARBOXYPEPTIDASE DACA"/>
    <property type="match status" value="1"/>
</dbReference>
<evidence type="ECO:0000313" key="17">
    <source>
        <dbReference type="Proteomes" id="UP000281771"/>
    </source>
</evidence>
<dbReference type="GO" id="GO:0008360">
    <property type="term" value="P:regulation of cell shape"/>
    <property type="evidence" value="ECO:0007669"/>
    <property type="project" value="UniProtKB-KW"/>
</dbReference>
<dbReference type="GO" id="GO:0006508">
    <property type="term" value="P:proteolysis"/>
    <property type="evidence" value="ECO:0007669"/>
    <property type="project" value="UniProtKB-KW"/>
</dbReference>
<comment type="function">
    <text evidence="1">Removes C-terminal D-alanyl residues from sugar-peptide cell wall precursors.</text>
</comment>
<evidence type="ECO:0000256" key="14">
    <source>
        <dbReference type="RuleBase" id="RU004016"/>
    </source>
</evidence>
<dbReference type="RefSeq" id="WP_124776704.1">
    <property type="nucleotide sequence ID" value="NZ_RQZA01000003.1"/>
</dbReference>
<comment type="similarity">
    <text evidence="3 14">Belongs to the peptidase S11 family.</text>
</comment>
<organism evidence="16 17">
    <name type="scientific">Streptococcus minor</name>
    <dbReference type="NCBI Taxonomy" id="229549"/>
    <lineage>
        <taxon>Bacteria</taxon>
        <taxon>Bacillati</taxon>
        <taxon>Bacillota</taxon>
        <taxon>Bacilli</taxon>
        <taxon>Lactobacillales</taxon>
        <taxon>Streptococcaceae</taxon>
        <taxon>Streptococcus</taxon>
    </lineage>
</organism>
<dbReference type="Gene3D" id="3.40.710.10">
    <property type="entry name" value="DD-peptidase/beta-lactamase superfamily"/>
    <property type="match status" value="1"/>
</dbReference>
<gene>
    <name evidence="16" type="ORF">EII38_05620</name>
</gene>
<dbReference type="Gene3D" id="2.60.410.10">
    <property type="entry name" value="D-Ala-D-Ala carboxypeptidase, C-terminal domain"/>
    <property type="match status" value="1"/>
</dbReference>
<dbReference type="InterPro" id="IPR001967">
    <property type="entry name" value="Peptidase_S11_N"/>
</dbReference>
<accession>A0A3P1VDC6</accession>
<dbReference type="UniPathway" id="UPA00219"/>
<dbReference type="SUPFAM" id="SSF56601">
    <property type="entry name" value="beta-lactamase/transpeptidase-like"/>
    <property type="match status" value="1"/>
</dbReference>
<name>A0A3P1VDC6_9STRE</name>
<dbReference type="GO" id="GO:0009002">
    <property type="term" value="F:serine-type D-Ala-D-Ala carboxypeptidase activity"/>
    <property type="evidence" value="ECO:0007669"/>
    <property type="project" value="UniProtKB-EC"/>
</dbReference>
<dbReference type="InterPro" id="IPR037167">
    <property type="entry name" value="Peptidase_S11_C_sf"/>
</dbReference>
<dbReference type="SUPFAM" id="SSF69189">
    <property type="entry name" value="Penicillin-binding protein associated domain"/>
    <property type="match status" value="1"/>
</dbReference>
<dbReference type="GO" id="GO:0071555">
    <property type="term" value="P:cell wall organization"/>
    <property type="evidence" value="ECO:0007669"/>
    <property type="project" value="UniProtKB-KW"/>
</dbReference>
<evidence type="ECO:0000256" key="2">
    <source>
        <dbReference type="ARBA" id="ARBA00004752"/>
    </source>
</evidence>
<comment type="caution">
    <text evidence="16">The sequence shown here is derived from an EMBL/GenBank/DDBJ whole genome shotgun (WGS) entry which is preliminary data.</text>
</comment>
<keyword evidence="10" id="KW-0573">Peptidoglycan synthesis</keyword>
<evidence type="ECO:0000256" key="6">
    <source>
        <dbReference type="ARBA" id="ARBA00022670"/>
    </source>
</evidence>
<dbReference type="EC" id="3.4.16.4" evidence="4"/>
<evidence type="ECO:0000256" key="12">
    <source>
        <dbReference type="ARBA" id="ARBA00034000"/>
    </source>
</evidence>
<evidence type="ECO:0000256" key="3">
    <source>
        <dbReference type="ARBA" id="ARBA00007164"/>
    </source>
</evidence>
<evidence type="ECO:0000256" key="5">
    <source>
        <dbReference type="ARBA" id="ARBA00022645"/>
    </source>
</evidence>
<keyword evidence="17" id="KW-1185">Reference proteome</keyword>
<dbReference type="Pfam" id="PF00768">
    <property type="entry name" value="Peptidase_S11"/>
    <property type="match status" value="1"/>
</dbReference>
<dbReference type="Pfam" id="PF07943">
    <property type="entry name" value="PBP5_C"/>
    <property type="match status" value="1"/>
</dbReference>